<dbReference type="InterPro" id="IPR036397">
    <property type="entry name" value="RNaseH_sf"/>
</dbReference>
<dbReference type="CDD" id="cd06222">
    <property type="entry name" value="RNase_H_like"/>
    <property type="match status" value="1"/>
</dbReference>
<dbReference type="InterPro" id="IPR044730">
    <property type="entry name" value="RNase_H-like_dom_plant"/>
</dbReference>
<evidence type="ECO:0000313" key="3">
    <source>
        <dbReference type="Proteomes" id="UP000235220"/>
    </source>
</evidence>
<protein>
    <submittedName>
        <fullName evidence="4">Uncharacterized protein LOC118349850</fullName>
    </submittedName>
</protein>
<feature type="domain" description="RNase H type-1" evidence="2">
    <location>
        <begin position="52"/>
        <end position="181"/>
    </location>
</feature>
<dbReference type="GeneID" id="118349850"/>
<dbReference type="Gene3D" id="3.30.420.10">
    <property type="entry name" value="Ribonuclease H-like superfamily/Ribonuclease H"/>
    <property type="match status" value="1"/>
</dbReference>
<keyword evidence="3" id="KW-1185">Reference proteome</keyword>
<dbReference type="Pfam" id="PF13456">
    <property type="entry name" value="RVT_3"/>
    <property type="match status" value="1"/>
</dbReference>
<dbReference type="InterPro" id="IPR012337">
    <property type="entry name" value="RNaseH-like_sf"/>
</dbReference>
<dbReference type="InterPro" id="IPR002156">
    <property type="entry name" value="RNaseH_domain"/>
</dbReference>
<dbReference type="KEGG" id="jre:118349850"/>
<organism evidence="3 4">
    <name type="scientific">Juglans regia</name>
    <name type="common">English walnut</name>
    <dbReference type="NCBI Taxonomy" id="51240"/>
    <lineage>
        <taxon>Eukaryota</taxon>
        <taxon>Viridiplantae</taxon>
        <taxon>Streptophyta</taxon>
        <taxon>Embryophyta</taxon>
        <taxon>Tracheophyta</taxon>
        <taxon>Spermatophyta</taxon>
        <taxon>Magnoliopsida</taxon>
        <taxon>eudicotyledons</taxon>
        <taxon>Gunneridae</taxon>
        <taxon>Pentapetalae</taxon>
        <taxon>rosids</taxon>
        <taxon>fabids</taxon>
        <taxon>Fagales</taxon>
        <taxon>Juglandaceae</taxon>
        <taxon>Juglans</taxon>
    </lineage>
</organism>
<evidence type="ECO:0000259" key="2">
    <source>
        <dbReference type="PROSITE" id="PS50879"/>
    </source>
</evidence>
<dbReference type="OrthoDB" id="1938131at2759"/>
<dbReference type="InterPro" id="IPR053151">
    <property type="entry name" value="RNase_H-like"/>
</dbReference>
<dbReference type="PANTHER" id="PTHR47723">
    <property type="entry name" value="OS05G0353850 PROTEIN"/>
    <property type="match status" value="1"/>
</dbReference>
<name>A0A6P9EV81_JUGRE</name>
<sequence length="271" mass="30306">MGWNVDLFTRLVGHGKAEEIIEQLGRWTAAWSVAADLNMASMVAQVKWQPPKDSWVKLNVDGYSVDNPSLAGAGGVIRNSQGGFIGGFAVSLGHHSNNYAEVMGLLHGLRLIDSLGLTNVEIELDSMLVIHWLKRKRCGLWYMEDFWEEILRRLDKLNISYSHSFREINVATDGLAKRGAQGIIGACSTRSRSSTRSSAPRIGVGQTPPSSKLNPKEIPTNRHRTPASSKLIPKIGLETIMLWEFYGTYGLMMIVNSRKWHKWHLINIGQR</sequence>
<gene>
    <name evidence="4" type="primary">LOC118349850</name>
</gene>
<dbReference type="GO" id="GO:0004523">
    <property type="term" value="F:RNA-DNA hybrid ribonuclease activity"/>
    <property type="evidence" value="ECO:0007669"/>
    <property type="project" value="InterPro"/>
</dbReference>
<feature type="region of interest" description="Disordered" evidence="1">
    <location>
        <begin position="191"/>
        <end position="226"/>
    </location>
</feature>
<dbReference type="AlphaFoldDB" id="A0A6P9EV81"/>
<evidence type="ECO:0000256" key="1">
    <source>
        <dbReference type="SAM" id="MobiDB-lite"/>
    </source>
</evidence>
<dbReference type="GO" id="GO:0003676">
    <property type="term" value="F:nucleic acid binding"/>
    <property type="evidence" value="ECO:0007669"/>
    <property type="project" value="InterPro"/>
</dbReference>
<proteinExistence type="predicted"/>
<dbReference type="PANTHER" id="PTHR47723:SF19">
    <property type="entry name" value="POLYNUCLEOTIDYL TRANSFERASE, RIBONUCLEASE H-LIKE SUPERFAMILY PROTEIN"/>
    <property type="match status" value="1"/>
</dbReference>
<reference evidence="4" key="1">
    <citation type="submission" date="2025-08" db="UniProtKB">
        <authorList>
            <consortium name="RefSeq"/>
        </authorList>
    </citation>
    <scope>IDENTIFICATION</scope>
    <source>
        <tissue evidence="4">Leaves</tissue>
    </source>
</reference>
<dbReference type="SUPFAM" id="SSF53098">
    <property type="entry name" value="Ribonuclease H-like"/>
    <property type="match status" value="1"/>
</dbReference>
<dbReference type="PROSITE" id="PS50879">
    <property type="entry name" value="RNASE_H_1"/>
    <property type="match status" value="1"/>
</dbReference>
<dbReference type="Proteomes" id="UP000235220">
    <property type="component" value="Chromosome 11"/>
</dbReference>
<dbReference type="RefSeq" id="XP_035551499.1">
    <property type="nucleotide sequence ID" value="XM_035695606.1"/>
</dbReference>
<accession>A0A6P9EV81</accession>
<dbReference type="InParanoid" id="A0A6P9EV81"/>
<evidence type="ECO:0000313" key="4">
    <source>
        <dbReference type="RefSeq" id="XP_035551499.1"/>
    </source>
</evidence>